<comment type="function">
    <text evidence="6">Peptidoglycan polymerase that is essential for cell wall elongation.</text>
</comment>
<keyword evidence="6" id="KW-1003">Cell membrane</keyword>
<keyword evidence="3 6" id="KW-0133">Cell shape</keyword>
<keyword evidence="2 6" id="KW-0812">Transmembrane</keyword>
<comment type="pathway">
    <text evidence="6">Cell wall biogenesis; peptidoglycan biosynthesis.</text>
</comment>
<comment type="caution">
    <text evidence="7">The sequence shown here is derived from an EMBL/GenBank/DDBJ whole genome shotgun (WGS) entry which is preliminary data.</text>
</comment>
<keyword evidence="6" id="KW-0328">Glycosyltransferase</keyword>
<keyword evidence="8" id="KW-1185">Reference proteome</keyword>
<protein>
    <recommendedName>
        <fullName evidence="6">Peptidoglycan glycosyltransferase MrdB</fullName>
        <shortName evidence="6">PGT</shortName>
        <ecNumber evidence="6">2.4.99.28</ecNumber>
    </recommendedName>
    <alternativeName>
        <fullName evidence="6">Cell elongation protein RodA</fullName>
    </alternativeName>
    <alternativeName>
        <fullName evidence="6">Cell wall polymerase</fullName>
    </alternativeName>
    <alternativeName>
        <fullName evidence="6">Peptidoglycan polymerase</fullName>
        <shortName evidence="6">PG polymerase</shortName>
    </alternativeName>
</protein>
<comment type="subcellular location">
    <subcellularLocation>
        <location evidence="6">Cell inner membrane</location>
        <topology evidence="6">Multi-pass membrane protein</topology>
    </subcellularLocation>
    <subcellularLocation>
        <location evidence="1">Membrane</location>
        <topology evidence="1">Multi-pass membrane protein</topology>
    </subcellularLocation>
</comment>
<keyword evidence="6" id="KW-0573">Peptidoglycan synthesis</keyword>
<evidence type="ECO:0000256" key="4">
    <source>
        <dbReference type="ARBA" id="ARBA00022989"/>
    </source>
</evidence>
<feature type="transmembrane region" description="Helical" evidence="6">
    <location>
        <begin position="47"/>
        <end position="65"/>
    </location>
</feature>
<keyword evidence="6" id="KW-0997">Cell inner membrane</keyword>
<keyword evidence="6" id="KW-0961">Cell wall biogenesis/degradation</keyword>
<dbReference type="InterPro" id="IPR011923">
    <property type="entry name" value="RodA/MrdB"/>
</dbReference>
<feature type="transmembrane region" description="Helical" evidence="6">
    <location>
        <begin position="163"/>
        <end position="180"/>
    </location>
</feature>
<comment type="similarity">
    <text evidence="6">Belongs to the SEDS family. MrdB/RodA subfamily.</text>
</comment>
<dbReference type="EC" id="2.4.99.28" evidence="6"/>
<dbReference type="NCBIfam" id="TIGR02210">
    <property type="entry name" value="rodA_shape"/>
    <property type="match status" value="1"/>
</dbReference>
<evidence type="ECO:0000256" key="2">
    <source>
        <dbReference type="ARBA" id="ARBA00022692"/>
    </source>
</evidence>
<keyword evidence="5 6" id="KW-0472">Membrane</keyword>
<comment type="catalytic activity">
    <reaction evidence="6">
        <text>[GlcNAc-(1-&gt;4)-Mur2Ac(oyl-L-Ala-gamma-D-Glu-L-Lys-D-Ala-D-Ala)](n)-di-trans,octa-cis-undecaprenyl diphosphate + beta-D-GlcNAc-(1-&gt;4)-Mur2Ac(oyl-L-Ala-gamma-D-Glu-L-Lys-D-Ala-D-Ala)-di-trans,octa-cis-undecaprenyl diphosphate = [GlcNAc-(1-&gt;4)-Mur2Ac(oyl-L-Ala-gamma-D-Glu-L-Lys-D-Ala-D-Ala)](n+1)-di-trans,octa-cis-undecaprenyl diphosphate + di-trans,octa-cis-undecaprenyl diphosphate + H(+)</text>
        <dbReference type="Rhea" id="RHEA:23708"/>
        <dbReference type="Rhea" id="RHEA-COMP:9602"/>
        <dbReference type="Rhea" id="RHEA-COMP:9603"/>
        <dbReference type="ChEBI" id="CHEBI:15378"/>
        <dbReference type="ChEBI" id="CHEBI:58405"/>
        <dbReference type="ChEBI" id="CHEBI:60033"/>
        <dbReference type="ChEBI" id="CHEBI:78435"/>
        <dbReference type="EC" id="2.4.99.28"/>
    </reaction>
</comment>
<evidence type="ECO:0000256" key="1">
    <source>
        <dbReference type="ARBA" id="ARBA00004141"/>
    </source>
</evidence>
<name>A0ABT0GC20_9GAMM</name>
<dbReference type="EMBL" id="JALNMH010000001">
    <property type="protein sequence ID" value="MCK7592081.1"/>
    <property type="molecule type" value="Genomic_DNA"/>
</dbReference>
<dbReference type="Proteomes" id="UP001431449">
    <property type="component" value="Unassembled WGS sequence"/>
</dbReference>
<evidence type="ECO:0000256" key="5">
    <source>
        <dbReference type="ARBA" id="ARBA00023136"/>
    </source>
</evidence>
<dbReference type="RefSeq" id="WP_248204011.1">
    <property type="nucleotide sequence ID" value="NZ_JALNMH010000001.1"/>
</dbReference>
<feature type="transmembrane region" description="Helical" evidence="6">
    <location>
        <begin position="20"/>
        <end position="41"/>
    </location>
</feature>
<accession>A0ABT0GC20</accession>
<feature type="transmembrane region" description="Helical" evidence="6">
    <location>
        <begin position="338"/>
        <end position="359"/>
    </location>
</feature>
<dbReference type="PANTHER" id="PTHR30474:SF1">
    <property type="entry name" value="PEPTIDOGLYCAN GLYCOSYLTRANSFERASE MRDB"/>
    <property type="match status" value="1"/>
</dbReference>
<proteinExistence type="inferred from homology"/>
<keyword evidence="4 6" id="KW-1133">Transmembrane helix</keyword>
<dbReference type="PANTHER" id="PTHR30474">
    <property type="entry name" value="CELL CYCLE PROTEIN"/>
    <property type="match status" value="1"/>
</dbReference>
<dbReference type="Pfam" id="PF01098">
    <property type="entry name" value="FTSW_RODA_SPOVE"/>
    <property type="match status" value="1"/>
</dbReference>
<feature type="transmembrane region" description="Helical" evidence="6">
    <location>
        <begin position="272"/>
        <end position="293"/>
    </location>
</feature>
<feature type="transmembrane region" description="Helical" evidence="6">
    <location>
        <begin position="305"/>
        <end position="332"/>
    </location>
</feature>
<organism evidence="7 8">
    <name type="scientific">Pseudomarimonas salicorniae</name>
    <dbReference type="NCBI Taxonomy" id="2933270"/>
    <lineage>
        <taxon>Bacteria</taxon>
        <taxon>Pseudomonadati</taxon>
        <taxon>Pseudomonadota</taxon>
        <taxon>Gammaproteobacteria</taxon>
        <taxon>Lysobacterales</taxon>
        <taxon>Lysobacteraceae</taxon>
        <taxon>Pseudomarimonas</taxon>
    </lineage>
</organism>
<sequence>MNGGRWWALLRHYATPRVDLPLAVALILLMGIALANLHSAAAGNLNLVLSQAARFAVGLAGMWVVSRIPPRTLRQWTPWLFAGALLLLALVPLFGTGRSGRHWLNLGVVYVQPSEFLKLLVPMVVAALLHHRALPPRWIEIGGSALLIGMPTGLILLQPDLGTALLVAVSGAFVLFLAGIAWWKIVLASVLAAASAPLGWLFLRDYQRDRLRTFLDPEGDPLGAGWNIIQSKIAVGSGGLDGKGWGQGTQSRLEFLPEHTTDFILAVFAEEFGWIGIVLLLALCLFIVGRCLWIAAMARDTWSRLVAGTIGLAFSVYVLVNGGMVAGLLPVVGVPMPLLSFGGTSAVTLLLGFGVVMSIHAHRKFMG</sequence>
<gene>
    <name evidence="6 7" type="primary">rodA</name>
    <name evidence="6" type="synonym">mrdB</name>
    <name evidence="7" type="ORF">M0G41_00180</name>
</gene>
<feature type="transmembrane region" description="Helical" evidence="6">
    <location>
        <begin position="185"/>
        <end position="203"/>
    </location>
</feature>
<dbReference type="InterPro" id="IPR001182">
    <property type="entry name" value="FtsW/RodA"/>
</dbReference>
<reference evidence="7" key="1">
    <citation type="submission" date="2022-04" db="EMBL/GenBank/DDBJ databases">
        <title>Lysobacter sp. CAU 1642 isolated from sea sand.</title>
        <authorList>
            <person name="Kim W."/>
        </authorList>
    </citation>
    <scope>NUCLEOTIDE SEQUENCE</scope>
    <source>
        <strain evidence="7">CAU 1642</strain>
    </source>
</reference>
<keyword evidence="6" id="KW-0808">Transferase</keyword>
<evidence type="ECO:0000313" key="7">
    <source>
        <dbReference type="EMBL" id="MCK7592081.1"/>
    </source>
</evidence>
<dbReference type="HAMAP" id="MF_02079">
    <property type="entry name" value="PGT_RodA"/>
    <property type="match status" value="1"/>
</dbReference>
<evidence type="ECO:0000256" key="3">
    <source>
        <dbReference type="ARBA" id="ARBA00022960"/>
    </source>
</evidence>
<evidence type="ECO:0000256" key="6">
    <source>
        <dbReference type="HAMAP-Rule" id="MF_02079"/>
    </source>
</evidence>
<evidence type="ECO:0000313" key="8">
    <source>
        <dbReference type="Proteomes" id="UP001431449"/>
    </source>
</evidence>
<feature type="transmembrane region" description="Helical" evidence="6">
    <location>
        <begin position="107"/>
        <end position="129"/>
    </location>
</feature>
<feature type="transmembrane region" description="Helical" evidence="6">
    <location>
        <begin position="138"/>
        <end position="157"/>
    </location>
</feature>
<feature type="transmembrane region" description="Helical" evidence="6">
    <location>
        <begin position="77"/>
        <end position="95"/>
    </location>
</feature>